<proteinExistence type="predicted"/>
<dbReference type="EMBL" id="GGEC01012179">
    <property type="protein sequence ID" value="MBW92662.1"/>
    <property type="molecule type" value="Transcribed_RNA"/>
</dbReference>
<reference evidence="1" key="1">
    <citation type="submission" date="2018-02" db="EMBL/GenBank/DDBJ databases">
        <title>Rhizophora mucronata_Transcriptome.</title>
        <authorList>
            <person name="Meera S.P."/>
            <person name="Sreeshan A."/>
            <person name="Augustine A."/>
        </authorList>
    </citation>
    <scope>NUCLEOTIDE SEQUENCE</scope>
    <source>
        <tissue evidence="1">Leaf</tissue>
    </source>
</reference>
<protein>
    <submittedName>
        <fullName evidence="1">Uncharacterized protein</fullName>
    </submittedName>
</protein>
<accession>A0A2P2JGQ8</accession>
<dbReference type="AlphaFoldDB" id="A0A2P2JGQ8"/>
<sequence length="22" mass="2231">MIDTPLLVAPLPVLVAVLPVCG</sequence>
<evidence type="ECO:0000313" key="1">
    <source>
        <dbReference type="EMBL" id="MBW92662.1"/>
    </source>
</evidence>
<name>A0A2P2JGQ8_RHIMU</name>
<organism evidence="1">
    <name type="scientific">Rhizophora mucronata</name>
    <name type="common">Asiatic mangrove</name>
    <dbReference type="NCBI Taxonomy" id="61149"/>
    <lineage>
        <taxon>Eukaryota</taxon>
        <taxon>Viridiplantae</taxon>
        <taxon>Streptophyta</taxon>
        <taxon>Embryophyta</taxon>
        <taxon>Tracheophyta</taxon>
        <taxon>Spermatophyta</taxon>
        <taxon>Magnoliopsida</taxon>
        <taxon>eudicotyledons</taxon>
        <taxon>Gunneridae</taxon>
        <taxon>Pentapetalae</taxon>
        <taxon>rosids</taxon>
        <taxon>fabids</taxon>
        <taxon>Malpighiales</taxon>
        <taxon>Rhizophoraceae</taxon>
        <taxon>Rhizophora</taxon>
    </lineage>
</organism>